<dbReference type="GO" id="GO:0006357">
    <property type="term" value="P:regulation of transcription by RNA polymerase II"/>
    <property type="evidence" value="ECO:0000318"/>
    <property type="project" value="GO_Central"/>
</dbReference>
<accession>A0A7M7SSK0</accession>
<dbReference type="GeneID" id="583948"/>
<feature type="compositionally biased region" description="Low complexity" evidence="14">
    <location>
        <begin position="393"/>
        <end position="416"/>
    </location>
</feature>
<keyword evidence="4" id="KW-0879">Wnt signaling pathway</keyword>
<evidence type="ECO:0000256" key="9">
    <source>
        <dbReference type="ARBA" id="ARBA00023242"/>
    </source>
</evidence>
<dbReference type="CDD" id="cd21988">
    <property type="entry name" value="HMG-box_HBP1"/>
    <property type="match status" value="1"/>
</dbReference>
<dbReference type="GO" id="GO:0005634">
    <property type="term" value="C:nucleus"/>
    <property type="evidence" value="ECO:0000318"/>
    <property type="project" value="GO_Central"/>
</dbReference>
<dbReference type="KEGG" id="spu:583948"/>
<evidence type="ECO:0000256" key="13">
    <source>
        <dbReference type="PROSITE-ProRule" id="PRU00267"/>
    </source>
</evidence>
<evidence type="ECO:0000313" key="18">
    <source>
        <dbReference type="Proteomes" id="UP000007110"/>
    </source>
</evidence>
<dbReference type="SMART" id="SM00398">
    <property type="entry name" value="HMG"/>
    <property type="match status" value="1"/>
</dbReference>
<feature type="region of interest" description="Disordered" evidence="14">
    <location>
        <begin position="76"/>
        <end position="101"/>
    </location>
</feature>
<evidence type="ECO:0000256" key="3">
    <source>
        <dbReference type="ARBA" id="ARBA00022491"/>
    </source>
</evidence>
<keyword evidence="18" id="KW-1185">Reference proteome</keyword>
<evidence type="ECO:0000256" key="10">
    <source>
        <dbReference type="ARBA" id="ARBA00025095"/>
    </source>
</evidence>
<feature type="domain" description="AXH" evidence="16">
    <location>
        <begin position="190"/>
        <end position="349"/>
    </location>
</feature>
<evidence type="ECO:0000256" key="12">
    <source>
        <dbReference type="ARBA" id="ARBA00030708"/>
    </source>
</evidence>
<reference evidence="18" key="1">
    <citation type="submission" date="2015-02" db="EMBL/GenBank/DDBJ databases">
        <title>Genome sequencing for Strongylocentrotus purpuratus.</title>
        <authorList>
            <person name="Murali S."/>
            <person name="Liu Y."/>
            <person name="Vee V."/>
            <person name="English A."/>
            <person name="Wang M."/>
            <person name="Skinner E."/>
            <person name="Han Y."/>
            <person name="Muzny D.M."/>
            <person name="Worley K.C."/>
            <person name="Gibbs R.A."/>
        </authorList>
    </citation>
    <scope>NUCLEOTIDE SEQUENCE</scope>
</reference>
<evidence type="ECO:0000256" key="14">
    <source>
        <dbReference type="SAM" id="MobiDB-lite"/>
    </source>
</evidence>
<dbReference type="InterPro" id="IPR039655">
    <property type="entry name" value="HBP1"/>
</dbReference>
<evidence type="ECO:0000259" key="15">
    <source>
        <dbReference type="PROSITE" id="PS50118"/>
    </source>
</evidence>
<feature type="compositionally biased region" description="Low complexity" evidence="14">
    <location>
        <begin position="136"/>
        <end position="145"/>
    </location>
</feature>
<keyword evidence="3" id="KW-0678">Repressor</keyword>
<dbReference type="InterPro" id="IPR003652">
    <property type="entry name" value="Ataxin_AXH_dom"/>
</dbReference>
<dbReference type="SUPFAM" id="SSF102031">
    <property type="entry name" value="AXH domain"/>
    <property type="match status" value="1"/>
</dbReference>
<dbReference type="OMA" id="FRMEYTQ"/>
<keyword evidence="9 13" id="KW-0539">Nucleus</keyword>
<dbReference type="GO" id="GO:0016055">
    <property type="term" value="P:Wnt signaling pathway"/>
    <property type="evidence" value="ECO:0007669"/>
    <property type="project" value="UniProtKB-KW"/>
</dbReference>
<dbReference type="PANTHER" id="PTHR15499">
    <property type="entry name" value="HMG BOX-CONTAINING PROTEIN 1"/>
    <property type="match status" value="1"/>
</dbReference>
<keyword evidence="6" id="KW-0805">Transcription regulation</keyword>
<dbReference type="PROSITE" id="PS50118">
    <property type="entry name" value="HMG_BOX_2"/>
    <property type="match status" value="1"/>
</dbReference>
<dbReference type="RefSeq" id="XP_030828308.1">
    <property type="nucleotide sequence ID" value="XM_030972448.1"/>
</dbReference>
<comment type="function">
    <text evidence="10">Transcriptional repressor that binds to the promoter region of target genes. Plays a role in the regulation of the cell cycle and of the Wnt pathway. Binds preferentially to the sequence 5'-TTCATTCATTCA-3'. Binding to the histone H1.0 promoter is enhanced by interaction with RB1. Disrupts the interaction between DNA and TCF4.</text>
</comment>
<keyword evidence="5" id="KW-0832">Ubl conjugation</keyword>
<dbReference type="EnsemblMetazoa" id="XM_030972448">
    <property type="protein sequence ID" value="XP_030828308"/>
    <property type="gene ID" value="LOC583948"/>
</dbReference>
<keyword evidence="8" id="KW-0804">Transcription</keyword>
<organism evidence="17 18">
    <name type="scientific">Strongylocentrotus purpuratus</name>
    <name type="common">Purple sea urchin</name>
    <dbReference type="NCBI Taxonomy" id="7668"/>
    <lineage>
        <taxon>Eukaryota</taxon>
        <taxon>Metazoa</taxon>
        <taxon>Echinodermata</taxon>
        <taxon>Eleutherozoa</taxon>
        <taxon>Echinozoa</taxon>
        <taxon>Echinoidea</taxon>
        <taxon>Euechinoidea</taxon>
        <taxon>Echinacea</taxon>
        <taxon>Camarodonta</taxon>
        <taxon>Echinidea</taxon>
        <taxon>Strongylocentrotidae</taxon>
        <taxon>Strongylocentrotus</taxon>
    </lineage>
</organism>
<dbReference type="Pfam" id="PF08517">
    <property type="entry name" value="AXH"/>
    <property type="match status" value="1"/>
</dbReference>
<proteinExistence type="predicted"/>
<dbReference type="SMART" id="SM00536">
    <property type="entry name" value="AXH"/>
    <property type="match status" value="1"/>
</dbReference>
<dbReference type="CTD" id="26959"/>
<dbReference type="AlphaFoldDB" id="A0A7M7SSK0"/>
<dbReference type="InParanoid" id="A0A7M7SSK0"/>
<feature type="region of interest" description="Disordered" evidence="14">
    <location>
        <begin position="168"/>
        <end position="187"/>
    </location>
</feature>
<evidence type="ECO:0000256" key="6">
    <source>
        <dbReference type="ARBA" id="ARBA00023015"/>
    </source>
</evidence>
<evidence type="ECO:0000256" key="2">
    <source>
        <dbReference type="ARBA" id="ARBA00017229"/>
    </source>
</evidence>
<dbReference type="Pfam" id="PF00505">
    <property type="entry name" value="HMG_box"/>
    <property type="match status" value="1"/>
</dbReference>
<evidence type="ECO:0000256" key="5">
    <source>
        <dbReference type="ARBA" id="ARBA00022843"/>
    </source>
</evidence>
<dbReference type="GO" id="GO:0003723">
    <property type="term" value="F:RNA binding"/>
    <property type="evidence" value="ECO:0007669"/>
    <property type="project" value="InterPro"/>
</dbReference>
<dbReference type="GO" id="GO:0000978">
    <property type="term" value="F:RNA polymerase II cis-regulatory region sequence-specific DNA binding"/>
    <property type="evidence" value="ECO:0000318"/>
    <property type="project" value="GO_Central"/>
</dbReference>
<evidence type="ECO:0000256" key="1">
    <source>
        <dbReference type="ARBA" id="ARBA00004123"/>
    </source>
</evidence>
<feature type="region of interest" description="Disordered" evidence="14">
    <location>
        <begin position="121"/>
        <end position="157"/>
    </location>
</feature>
<evidence type="ECO:0000256" key="8">
    <source>
        <dbReference type="ARBA" id="ARBA00023163"/>
    </source>
</evidence>
<reference evidence="17" key="2">
    <citation type="submission" date="2021-01" db="UniProtKB">
        <authorList>
            <consortium name="EnsemblMetazoa"/>
        </authorList>
    </citation>
    <scope>IDENTIFICATION</scope>
</reference>
<protein>
    <recommendedName>
        <fullName evidence="2">HMG box-containing protein 1</fullName>
    </recommendedName>
    <alternativeName>
        <fullName evidence="12">HMG box transcription factor 1</fullName>
    </alternativeName>
    <alternativeName>
        <fullName evidence="11">High mobility group box transcription factor 1</fullName>
    </alternativeName>
</protein>
<feature type="DNA-binding region" description="HMG box" evidence="13">
    <location>
        <begin position="429"/>
        <end position="497"/>
    </location>
</feature>
<name>A0A7M7SSK0_STRPU</name>
<sequence length="510" mass="56241">MTDNQKFLADNHPHLDCNANVPKPCQVLKIETGVKPIMNENAPISHMHSLDGCNGDGDHRSAQNWLTELAIIATSPQSPLMQRKSGGSSGRQRHHSEGSVLHKPTRLSAAVNSLNRAIHTYAKPPRNAPPPSFLISSSSSSSSSSHVNDEDDFIDPVGTWAPELSDARITSSSPFPASPKDSELAGGGTWSHPWPVAVWKCFLKGNMIRFTSGPRTEWRLAEEIGSNEYLATQACLIKDESGRGQSPISGYAPLGLRLVKIEDLKPSDPRLPDIHAEVYDQMKLTFDPDVKGQSCLEAICSTDHPFFVRHKGWSSYIPCQTVVRYGIPCSELESGDVCLPPSHPDATSYKESDVLESFKSYDLTPSDSAAVLALSSMARHRKDLENSPTRQIPSSPVSSSCQLSPGGSASAPSSPSKGMKKLQLVDQKGKRPMNAFMLFAKKFRLEYTQQHPDKDNRAISVILGTKWKKMRLEERRVFSQEAKHLADEHKKIHPDCWKRKRAHSTSSVHS</sequence>
<dbReference type="GO" id="GO:0000981">
    <property type="term" value="F:DNA-binding transcription factor activity, RNA polymerase II-specific"/>
    <property type="evidence" value="ECO:0000318"/>
    <property type="project" value="GO_Central"/>
</dbReference>
<dbReference type="InterPro" id="IPR036910">
    <property type="entry name" value="HMG_box_dom_sf"/>
</dbReference>
<evidence type="ECO:0000313" key="17">
    <source>
        <dbReference type="EnsemblMetazoa" id="XP_030828308"/>
    </source>
</evidence>
<evidence type="ECO:0000256" key="11">
    <source>
        <dbReference type="ARBA" id="ARBA00030026"/>
    </source>
</evidence>
<evidence type="ECO:0000256" key="7">
    <source>
        <dbReference type="ARBA" id="ARBA00023125"/>
    </source>
</evidence>
<dbReference type="InterPro" id="IPR009071">
    <property type="entry name" value="HMG_box_dom"/>
</dbReference>
<feature type="domain" description="HMG box" evidence="15">
    <location>
        <begin position="429"/>
        <end position="497"/>
    </location>
</feature>
<dbReference type="PROSITE" id="PS51148">
    <property type="entry name" value="AXH"/>
    <property type="match status" value="1"/>
</dbReference>
<keyword evidence="7 13" id="KW-0238">DNA-binding</keyword>
<dbReference type="Proteomes" id="UP000007110">
    <property type="component" value="Unassembled WGS sequence"/>
</dbReference>
<feature type="region of interest" description="Disordered" evidence="14">
    <location>
        <begin position="382"/>
        <end position="425"/>
    </location>
</feature>
<evidence type="ECO:0000259" key="16">
    <source>
        <dbReference type="PROSITE" id="PS51148"/>
    </source>
</evidence>
<dbReference type="Gene3D" id="1.10.30.10">
    <property type="entry name" value="High mobility group box domain"/>
    <property type="match status" value="1"/>
</dbReference>
<comment type="subcellular location">
    <subcellularLocation>
        <location evidence="1">Nucleus</location>
    </subcellularLocation>
</comment>
<dbReference type="SUPFAM" id="SSF47095">
    <property type="entry name" value="HMG-box"/>
    <property type="match status" value="1"/>
</dbReference>
<dbReference type="InterPro" id="IPR036096">
    <property type="entry name" value="Ataxin_AXH_dom_sf"/>
</dbReference>
<evidence type="ECO:0000256" key="4">
    <source>
        <dbReference type="ARBA" id="ARBA00022687"/>
    </source>
</evidence>
<dbReference type="OrthoDB" id="1919336at2759"/>
<dbReference type="PANTHER" id="PTHR15499:SF3">
    <property type="entry name" value="HMG BOX-CONTAINING PROTEIN 1"/>
    <property type="match status" value="1"/>
</dbReference>